<sequence length="88" mass="9995">MLDIVQDFREPDIFRVRRRDLSSSSETTSFMIRSGDDNCLYIGFVSELQNCSEGLIIGKNFVDLGSWVIVVASMINSGTFNHKEEPLF</sequence>
<evidence type="ECO:0000313" key="1">
    <source>
        <dbReference type="EMBL" id="KAH3686152.1"/>
    </source>
</evidence>
<dbReference type="EMBL" id="JAEUBG010001585">
    <property type="protein sequence ID" value="KAH3686152.1"/>
    <property type="molecule type" value="Genomic_DNA"/>
</dbReference>
<gene>
    <name evidence="1" type="ORF">WICPIJ_002861</name>
</gene>
<reference evidence="1" key="1">
    <citation type="journal article" date="2021" name="Open Biol.">
        <title>Shared evolutionary footprints suggest mitochondrial oxidative damage underlies multiple complex I losses in fungi.</title>
        <authorList>
            <person name="Schikora-Tamarit M.A."/>
            <person name="Marcet-Houben M."/>
            <person name="Nosek J."/>
            <person name="Gabaldon T."/>
        </authorList>
    </citation>
    <scope>NUCLEOTIDE SEQUENCE</scope>
    <source>
        <strain evidence="1">CBS2887</strain>
    </source>
</reference>
<organism evidence="1 2">
    <name type="scientific">Wickerhamomyces pijperi</name>
    <name type="common">Yeast</name>
    <name type="synonym">Pichia pijperi</name>
    <dbReference type="NCBI Taxonomy" id="599730"/>
    <lineage>
        <taxon>Eukaryota</taxon>
        <taxon>Fungi</taxon>
        <taxon>Dikarya</taxon>
        <taxon>Ascomycota</taxon>
        <taxon>Saccharomycotina</taxon>
        <taxon>Saccharomycetes</taxon>
        <taxon>Phaffomycetales</taxon>
        <taxon>Wickerhamomycetaceae</taxon>
        <taxon>Wickerhamomyces</taxon>
    </lineage>
</organism>
<evidence type="ECO:0000313" key="2">
    <source>
        <dbReference type="Proteomes" id="UP000774326"/>
    </source>
</evidence>
<comment type="caution">
    <text evidence="1">The sequence shown here is derived from an EMBL/GenBank/DDBJ whole genome shotgun (WGS) entry which is preliminary data.</text>
</comment>
<dbReference type="AlphaFoldDB" id="A0A9P8Q8V3"/>
<accession>A0A9P8Q8V3</accession>
<dbReference type="Proteomes" id="UP000774326">
    <property type="component" value="Unassembled WGS sequence"/>
</dbReference>
<proteinExistence type="predicted"/>
<reference evidence="1" key="2">
    <citation type="submission" date="2021-01" db="EMBL/GenBank/DDBJ databases">
        <authorList>
            <person name="Schikora-Tamarit M.A."/>
        </authorList>
    </citation>
    <scope>NUCLEOTIDE SEQUENCE</scope>
    <source>
        <strain evidence="1">CBS2887</strain>
    </source>
</reference>
<keyword evidence="2" id="KW-1185">Reference proteome</keyword>
<name>A0A9P8Q8V3_WICPI</name>
<protein>
    <submittedName>
        <fullName evidence="1">Uncharacterized protein</fullName>
    </submittedName>
</protein>